<protein>
    <submittedName>
        <fullName evidence="2">Uncharacterized protein</fullName>
    </submittedName>
</protein>
<feature type="compositionally biased region" description="Gly residues" evidence="1">
    <location>
        <begin position="21"/>
        <end position="30"/>
    </location>
</feature>
<dbReference type="Proteomes" id="UP000035720">
    <property type="component" value="Unassembled WGS sequence"/>
</dbReference>
<feature type="compositionally biased region" description="Basic and acidic residues" evidence="1">
    <location>
        <begin position="1"/>
        <end position="15"/>
    </location>
</feature>
<evidence type="ECO:0000313" key="2">
    <source>
        <dbReference type="EMBL" id="CCI53603.1"/>
    </source>
</evidence>
<evidence type="ECO:0000256" key="1">
    <source>
        <dbReference type="SAM" id="MobiDB-lite"/>
    </source>
</evidence>
<evidence type="ECO:0000313" key="3">
    <source>
        <dbReference type="Proteomes" id="UP000035720"/>
    </source>
</evidence>
<organism evidence="2 3">
    <name type="scientific">Nostocoides jenkinsii Ben 74</name>
    <dbReference type="NCBI Taxonomy" id="1193518"/>
    <lineage>
        <taxon>Bacteria</taxon>
        <taxon>Bacillati</taxon>
        <taxon>Actinomycetota</taxon>
        <taxon>Actinomycetes</taxon>
        <taxon>Micrococcales</taxon>
        <taxon>Intrasporangiaceae</taxon>
        <taxon>Nostocoides</taxon>
    </lineage>
</organism>
<keyword evidence="3" id="KW-1185">Reference proteome</keyword>
<dbReference type="EMBL" id="CAJC01000153">
    <property type="protein sequence ID" value="CCI53603.1"/>
    <property type="molecule type" value="Genomic_DNA"/>
</dbReference>
<proteinExistence type="predicted"/>
<name>A0A077MEZ4_9MICO</name>
<feature type="region of interest" description="Disordered" evidence="1">
    <location>
        <begin position="1"/>
        <end position="55"/>
    </location>
</feature>
<gene>
    <name evidence="2" type="ORF">BN13_420057</name>
</gene>
<sequence>MDVCRDPRNAAERGGWEPAIRGGGVTVGEGAGRHTGMMPATSGGHELQVAPRVVT</sequence>
<reference evidence="2 3" key="1">
    <citation type="journal article" date="2013" name="ISME J.">
        <title>A metabolic model for members of the genus Tetrasphaera involved in enhanced biological phosphorus removal.</title>
        <authorList>
            <person name="Kristiansen R."/>
            <person name="Nguyen H.T.T."/>
            <person name="Saunders A.M."/>
            <person name="Nielsen J.L."/>
            <person name="Wimmer R."/>
            <person name="Le V.Q."/>
            <person name="McIlroy S.J."/>
            <person name="Petrovski S."/>
            <person name="Seviour R.J."/>
            <person name="Calteau A."/>
            <person name="Nielsen K.L."/>
            <person name="Nielsen P.H."/>
        </authorList>
    </citation>
    <scope>NUCLEOTIDE SEQUENCE [LARGE SCALE GENOMIC DNA]</scope>
    <source>
        <strain evidence="2 3">Ben 74</strain>
    </source>
</reference>
<accession>A0A077MEZ4</accession>
<dbReference type="AlphaFoldDB" id="A0A077MEZ4"/>
<comment type="caution">
    <text evidence="2">The sequence shown here is derived from an EMBL/GenBank/DDBJ whole genome shotgun (WGS) entry which is preliminary data.</text>
</comment>